<evidence type="ECO:0000313" key="3">
    <source>
        <dbReference type="Proteomes" id="UP000015106"/>
    </source>
</evidence>
<name>A0A8R7U5K7_TRIUA</name>
<sequence>EPERPGERHEAQADAGDPSGRLARRQHDVGHEAPAAAKHGEEQQHRHHPDQHAAGRPPALIPLLGRRHRPIVAGGAELRKTRGRRGRTRRRWSRRGRRRGRRASPVASDPRLVAFLFVDQEHKKCAKK</sequence>
<dbReference type="Proteomes" id="UP000015106">
    <property type="component" value="Chromosome 4"/>
</dbReference>
<evidence type="ECO:0000313" key="2">
    <source>
        <dbReference type="EnsemblPlants" id="TuG1812G0400000923.01.T01.cds329261"/>
    </source>
</evidence>
<organism evidence="2 3">
    <name type="scientific">Triticum urartu</name>
    <name type="common">Red wild einkorn</name>
    <name type="synonym">Crithodium urartu</name>
    <dbReference type="NCBI Taxonomy" id="4572"/>
    <lineage>
        <taxon>Eukaryota</taxon>
        <taxon>Viridiplantae</taxon>
        <taxon>Streptophyta</taxon>
        <taxon>Embryophyta</taxon>
        <taxon>Tracheophyta</taxon>
        <taxon>Spermatophyta</taxon>
        <taxon>Magnoliopsida</taxon>
        <taxon>Liliopsida</taxon>
        <taxon>Poales</taxon>
        <taxon>Poaceae</taxon>
        <taxon>BOP clade</taxon>
        <taxon>Pooideae</taxon>
        <taxon>Triticodae</taxon>
        <taxon>Triticeae</taxon>
        <taxon>Triticinae</taxon>
        <taxon>Triticum</taxon>
    </lineage>
</organism>
<reference evidence="3" key="1">
    <citation type="journal article" date="2013" name="Nature">
        <title>Draft genome of the wheat A-genome progenitor Triticum urartu.</title>
        <authorList>
            <person name="Ling H.Q."/>
            <person name="Zhao S."/>
            <person name="Liu D."/>
            <person name="Wang J."/>
            <person name="Sun H."/>
            <person name="Zhang C."/>
            <person name="Fan H."/>
            <person name="Li D."/>
            <person name="Dong L."/>
            <person name="Tao Y."/>
            <person name="Gao C."/>
            <person name="Wu H."/>
            <person name="Li Y."/>
            <person name="Cui Y."/>
            <person name="Guo X."/>
            <person name="Zheng S."/>
            <person name="Wang B."/>
            <person name="Yu K."/>
            <person name="Liang Q."/>
            <person name="Yang W."/>
            <person name="Lou X."/>
            <person name="Chen J."/>
            <person name="Feng M."/>
            <person name="Jian J."/>
            <person name="Zhang X."/>
            <person name="Luo G."/>
            <person name="Jiang Y."/>
            <person name="Liu J."/>
            <person name="Wang Z."/>
            <person name="Sha Y."/>
            <person name="Zhang B."/>
            <person name="Wu H."/>
            <person name="Tang D."/>
            <person name="Shen Q."/>
            <person name="Xue P."/>
            <person name="Zou S."/>
            <person name="Wang X."/>
            <person name="Liu X."/>
            <person name="Wang F."/>
            <person name="Yang Y."/>
            <person name="An X."/>
            <person name="Dong Z."/>
            <person name="Zhang K."/>
            <person name="Zhang X."/>
            <person name="Luo M.C."/>
            <person name="Dvorak J."/>
            <person name="Tong Y."/>
            <person name="Wang J."/>
            <person name="Yang H."/>
            <person name="Li Z."/>
            <person name="Wang D."/>
            <person name="Zhang A."/>
            <person name="Wang J."/>
        </authorList>
    </citation>
    <scope>NUCLEOTIDE SEQUENCE</scope>
    <source>
        <strain evidence="3">cv. G1812</strain>
    </source>
</reference>
<feature type="compositionally biased region" description="Basic and acidic residues" evidence="1">
    <location>
        <begin position="1"/>
        <end position="12"/>
    </location>
</feature>
<dbReference type="Gramene" id="TuG1812G0400000923.01.T01">
    <property type="protein sequence ID" value="TuG1812G0400000923.01.T01.cds329261"/>
    <property type="gene ID" value="TuG1812G0400000923.01"/>
</dbReference>
<reference evidence="2" key="3">
    <citation type="submission" date="2022-06" db="UniProtKB">
        <authorList>
            <consortium name="EnsemblPlants"/>
        </authorList>
    </citation>
    <scope>IDENTIFICATION</scope>
</reference>
<feature type="compositionally biased region" description="Basic residues" evidence="1">
    <location>
        <begin position="81"/>
        <end position="102"/>
    </location>
</feature>
<dbReference type="AlphaFoldDB" id="A0A8R7U5K7"/>
<feature type="region of interest" description="Disordered" evidence="1">
    <location>
        <begin position="1"/>
        <end position="108"/>
    </location>
</feature>
<dbReference type="EnsemblPlants" id="TuG1812G0400000923.01.T01">
    <property type="protein sequence ID" value="TuG1812G0400000923.01.T01.cds329261"/>
    <property type="gene ID" value="TuG1812G0400000923.01"/>
</dbReference>
<keyword evidence="3" id="KW-1185">Reference proteome</keyword>
<reference evidence="2" key="2">
    <citation type="submission" date="2018-03" db="EMBL/GenBank/DDBJ databases">
        <title>The Triticum urartu genome reveals the dynamic nature of wheat genome evolution.</title>
        <authorList>
            <person name="Ling H."/>
            <person name="Ma B."/>
            <person name="Shi X."/>
            <person name="Liu H."/>
            <person name="Dong L."/>
            <person name="Sun H."/>
            <person name="Cao Y."/>
            <person name="Gao Q."/>
            <person name="Zheng S."/>
            <person name="Li Y."/>
            <person name="Yu Y."/>
            <person name="Du H."/>
            <person name="Qi M."/>
            <person name="Li Y."/>
            <person name="Yu H."/>
            <person name="Cui Y."/>
            <person name="Wang N."/>
            <person name="Chen C."/>
            <person name="Wu H."/>
            <person name="Zhao Y."/>
            <person name="Zhang J."/>
            <person name="Li Y."/>
            <person name="Zhou W."/>
            <person name="Zhang B."/>
            <person name="Hu W."/>
            <person name="Eijk M."/>
            <person name="Tang J."/>
            <person name="Witsenboer H."/>
            <person name="Zhao S."/>
            <person name="Li Z."/>
            <person name="Zhang A."/>
            <person name="Wang D."/>
            <person name="Liang C."/>
        </authorList>
    </citation>
    <scope>NUCLEOTIDE SEQUENCE [LARGE SCALE GENOMIC DNA]</scope>
    <source>
        <strain evidence="2">cv. G1812</strain>
    </source>
</reference>
<evidence type="ECO:0000256" key="1">
    <source>
        <dbReference type="SAM" id="MobiDB-lite"/>
    </source>
</evidence>
<accession>A0A8R7U5K7</accession>
<protein>
    <submittedName>
        <fullName evidence="2">Uncharacterized protein</fullName>
    </submittedName>
</protein>
<proteinExistence type="predicted"/>